<dbReference type="Gene3D" id="3.40.50.1820">
    <property type="entry name" value="alpha/beta hydrolase"/>
    <property type="match status" value="1"/>
</dbReference>
<name>W4QHY4_9BACI</name>
<protein>
    <submittedName>
        <fullName evidence="6">Lipase</fullName>
    </submittedName>
</protein>
<dbReference type="STRING" id="1236971.JCM9152_2346"/>
<organism evidence="6 7">
    <name type="scientific">Halalkalibacter hemicellulosilyticusJCM 9152</name>
    <dbReference type="NCBI Taxonomy" id="1236971"/>
    <lineage>
        <taxon>Bacteria</taxon>
        <taxon>Bacillati</taxon>
        <taxon>Bacillota</taxon>
        <taxon>Bacilli</taxon>
        <taxon>Bacillales</taxon>
        <taxon>Bacillaceae</taxon>
        <taxon>Halalkalibacter</taxon>
    </lineage>
</organism>
<evidence type="ECO:0000256" key="3">
    <source>
        <dbReference type="PROSITE-ProRule" id="PRU10038"/>
    </source>
</evidence>
<evidence type="ECO:0000256" key="4">
    <source>
        <dbReference type="SAM" id="Phobius"/>
    </source>
</evidence>
<dbReference type="AlphaFoldDB" id="W4QHY4"/>
<reference evidence="6" key="1">
    <citation type="journal article" date="2014" name="Genome Announc.">
        <title>Draft Genome Sequences of Three Alkaliphilic Bacillus Strains, Bacillus wakoensis JCM 9140T, Bacillus akibai JCM 9157T, and Bacillus hemicellulosilyticus JCM 9152T.</title>
        <authorList>
            <person name="Yuki M."/>
            <person name="Oshima K."/>
            <person name="Suda W."/>
            <person name="Oshida Y."/>
            <person name="Kitamura K."/>
            <person name="Iida T."/>
            <person name="Hattori M."/>
            <person name="Ohkuma M."/>
        </authorList>
    </citation>
    <scope>NUCLEOTIDE SEQUENCE [LARGE SCALE GENOMIC DNA]</scope>
    <source>
        <strain evidence="6">JCM 9152</strain>
    </source>
</reference>
<dbReference type="SUPFAM" id="SSF53474">
    <property type="entry name" value="alpha/beta-Hydrolases"/>
    <property type="match status" value="1"/>
</dbReference>
<keyword evidence="2" id="KW-0378">Hydrolase</keyword>
<proteinExistence type="inferred from homology"/>
<feature type="active site" evidence="3">
    <location>
        <position position="187"/>
    </location>
</feature>
<dbReference type="InterPro" id="IPR013094">
    <property type="entry name" value="AB_hydrolase_3"/>
</dbReference>
<dbReference type="EMBL" id="BAUU01000014">
    <property type="protein sequence ID" value="GAE30914.1"/>
    <property type="molecule type" value="Genomic_DNA"/>
</dbReference>
<dbReference type="PANTHER" id="PTHR48081">
    <property type="entry name" value="AB HYDROLASE SUPERFAMILY PROTEIN C4A8.06C"/>
    <property type="match status" value="1"/>
</dbReference>
<accession>W4QHY4</accession>
<dbReference type="InterPro" id="IPR050300">
    <property type="entry name" value="GDXG_lipolytic_enzyme"/>
</dbReference>
<dbReference type="Proteomes" id="UP000018895">
    <property type="component" value="Unassembled WGS sequence"/>
</dbReference>
<dbReference type="InterPro" id="IPR029058">
    <property type="entry name" value="AB_hydrolase_fold"/>
</dbReference>
<keyword evidence="4" id="KW-0472">Membrane</keyword>
<keyword evidence="7" id="KW-1185">Reference proteome</keyword>
<keyword evidence="4" id="KW-0812">Transmembrane</keyword>
<evidence type="ECO:0000313" key="6">
    <source>
        <dbReference type="EMBL" id="GAE30914.1"/>
    </source>
</evidence>
<comment type="caution">
    <text evidence="6">The sequence shown here is derived from an EMBL/GenBank/DDBJ whole genome shotgun (WGS) entry which is preliminary data.</text>
</comment>
<dbReference type="PANTHER" id="PTHR48081:SF8">
    <property type="entry name" value="ALPHA_BETA HYDROLASE FOLD-3 DOMAIN-CONTAINING PROTEIN-RELATED"/>
    <property type="match status" value="1"/>
</dbReference>
<dbReference type="PROSITE" id="PS01174">
    <property type="entry name" value="LIPASE_GDXG_SER"/>
    <property type="match status" value="1"/>
</dbReference>
<dbReference type="InterPro" id="IPR033140">
    <property type="entry name" value="Lipase_GDXG_put_SER_AS"/>
</dbReference>
<dbReference type="GO" id="GO:0016787">
    <property type="term" value="F:hydrolase activity"/>
    <property type="evidence" value="ECO:0007669"/>
    <property type="project" value="UniProtKB-KW"/>
</dbReference>
<sequence>MMKRNLHRMRIFIMISSLTLIVCALSVVLIVHYWTHTEAGRVPPKTAVVLQAINENLVTTDMKAPQFLTSSGSARFTREYIEIPVGDGSTIKSKMYRPIEGDSHPIILYYHGGAFMEGYGDIETHDNIVRALAARTNSIVIAVGYRVAPTYPFPTAIEDSYDALNWAHTNAFSIGGDPNHISVAGDSAGGNIATVVSLMSRDRNGPDIQSQALFYPLTTFQDVDFDSRYKYDSGYYLLSRSVMLRARDTYTPQESLWGHAYTSPLDADLEGLPPAIIITAEFDPLRDEGEEYARRLAESGVPVVNYRYNGVMHGFVSFYEIMYRGNHALAEASLFLRTADTSTESMYQFQVVDGATNTRIQLREEAEAYAIGTFLIGKKALSLFYSIVQ</sequence>
<dbReference type="Pfam" id="PF07859">
    <property type="entry name" value="Abhydrolase_3"/>
    <property type="match status" value="1"/>
</dbReference>
<evidence type="ECO:0000259" key="5">
    <source>
        <dbReference type="Pfam" id="PF07859"/>
    </source>
</evidence>
<feature type="transmembrane region" description="Helical" evidence="4">
    <location>
        <begin position="12"/>
        <end position="34"/>
    </location>
</feature>
<evidence type="ECO:0000256" key="2">
    <source>
        <dbReference type="ARBA" id="ARBA00022801"/>
    </source>
</evidence>
<evidence type="ECO:0000256" key="1">
    <source>
        <dbReference type="ARBA" id="ARBA00010515"/>
    </source>
</evidence>
<keyword evidence="4" id="KW-1133">Transmembrane helix</keyword>
<comment type="similarity">
    <text evidence="1">Belongs to the 'GDXG' lipolytic enzyme family.</text>
</comment>
<evidence type="ECO:0000313" key="7">
    <source>
        <dbReference type="Proteomes" id="UP000018895"/>
    </source>
</evidence>
<gene>
    <name evidence="6" type="ORF">JCM9152_2346</name>
</gene>
<feature type="domain" description="Alpha/beta hydrolase fold-3" evidence="5">
    <location>
        <begin position="107"/>
        <end position="316"/>
    </location>
</feature>